<dbReference type="KEGG" id="hir:HETIRDRAFT_127025"/>
<evidence type="ECO:0000256" key="2">
    <source>
        <dbReference type="SAM" id="MobiDB-lite"/>
    </source>
</evidence>
<dbReference type="GO" id="GO:0005078">
    <property type="term" value="F:MAP-kinase scaffold activity"/>
    <property type="evidence" value="ECO:0007669"/>
    <property type="project" value="TreeGrafter"/>
</dbReference>
<name>W4JNJ1_HETIT</name>
<dbReference type="GeneID" id="20666967"/>
<dbReference type="AlphaFoldDB" id="W4JNJ1"/>
<dbReference type="eggNOG" id="ENOG502QS1N">
    <property type="taxonomic scope" value="Eukaryota"/>
</dbReference>
<dbReference type="HOGENOM" id="CLU_006748_0_0_1"/>
<protein>
    <recommendedName>
        <fullName evidence="3">GIT Spa2 homology (SHD) domain-containing protein</fullName>
    </recommendedName>
</protein>
<feature type="region of interest" description="Disordered" evidence="2">
    <location>
        <begin position="775"/>
        <end position="838"/>
    </location>
</feature>
<reference evidence="4 5" key="1">
    <citation type="journal article" date="2012" name="New Phytol.">
        <title>Insight into trade-off between wood decay and parasitism from the genome of a fungal forest pathogen.</title>
        <authorList>
            <person name="Olson A."/>
            <person name="Aerts A."/>
            <person name="Asiegbu F."/>
            <person name="Belbahri L."/>
            <person name="Bouzid O."/>
            <person name="Broberg A."/>
            <person name="Canback B."/>
            <person name="Coutinho P.M."/>
            <person name="Cullen D."/>
            <person name="Dalman K."/>
            <person name="Deflorio G."/>
            <person name="van Diepen L.T."/>
            <person name="Dunand C."/>
            <person name="Duplessis S."/>
            <person name="Durling M."/>
            <person name="Gonthier P."/>
            <person name="Grimwood J."/>
            <person name="Fossdal C.G."/>
            <person name="Hansson D."/>
            <person name="Henrissat B."/>
            <person name="Hietala A."/>
            <person name="Himmelstrand K."/>
            <person name="Hoffmeister D."/>
            <person name="Hogberg N."/>
            <person name="James T.Y."/>
            <person name="Karlsson M."/>
            <person name="Kohler A."/>
            <person name="Kues U."/>
            <person name="Lee Y.H."/>
            <person name="Lin Y.C."/>
            <person name="Lind M."/>
            <person name="Lindquist E."/>
            <person name="Lombard V."/>
            <person name="Lucas S."/>
            <person name="Lunden K."/>
            <person name="Morin E."/>
            <person name="Murat C."/>
            <person name="Park J."/>
            <person name="Raffaello T."/>
            <person name="Rouze P."/>
            <person name="Salamov A."/>
            <person name="Schmutz J."/>
            <person name="Solheim H."/>
            <person name="Stahlberg J."/>
            <person name="Velez H."/>
            <person name="de Vries R.P."/>
            <person name="Wiebenga A."/>
            <person name="Woodward S."/>
            <person name="Yakovlev I."/>
            <person name="Garbelotto M."/>
            <person name="Martin F."/>
            <person name="Grigoriev I.V."/>
            <person name="Stenlid J."/>
        </authorList>
    </citation>
    <scope>NUCLEOTIDE SEQUENCE [LARGE SCALE GENOMIC DNA]</scope>
    <source>
        <strain evidence="4 5">TC 32-1</strain>
    </source>
</reference>
<dbReference type="Pfam" id="PF12205">
    <property type="entry name" value="GIT1_C"/>
    <property type="match status" value="1"/>
</dbReference>
<feature type="region of interest" description="Disordered" evidence="2">
    <location>
        <begin position="1"/>
        <end position="22"/>
    </location>
</feature>
<dbReference type="InterPro" id="IPR022018">
    <property type="entry name" value="GIT1_C"/>
</dbReference>
<sequence length="957" mass="105512">MKRSLTSGRSASPTNTTYSGISNYRTESYRPIKDAAPLDPRLIARTHFEELNRYLASYLAKEPANSRSTARQKLTRLTRQQFQELSTDVYDELVRRKNNADTNDIPFLPVRDDFHPKRNQARQKLATLPTSRFKDLSSDVYYELARRYPEFKEETENPPSQSPGSTYDDYPSPDFPTSPRSNGPTPPPNPRLTRTSDDRDRPGSSGTRRRPSEDDFGSSNRRSEDPYGGVGDDAPFPPSSRRRPSEDLRQDPAGRRPSAASASDSTSTTNAQSATAKSQMIIPNKSTIAEEDIEVPYGRDARESGSTAGEEPDPDDMEGGLSALTRRLGSVDEDAGGRSGGDDYYDKMSFGRASVASDRSLKNGRASVGAGEEHEKMRRDYEFKIATMQSRIAGLEREVEGAGERERHRTESDERVQQLEAELGELRRRAEEQSATMLAIQKELADAREDHERTREREARRAREDEDELQILRERCERLEDERCERLEDERAGGIGGANPEIMDQLRSDMEGLLAEVSDLSRRNDELMTSKDSDLVVIRDMDIQLKDYKRKYEQAKTELRSLKATSQIFLQTPKFDEQLPMSQDGGIPDIHVTAFLTAIDNLLSAGRSNAPTRVLTPMKAVVNAVSAIVDDVRAYERRPRRDRAPEADLDLLHALRERAEATLGNLVAASKTHATSSGLSPVSLLDAAASHVSAAVTEIGRAVFIRRATKQEQEQYAPAPAPASASNGFSPTLRSVEEAKPAASAQRASSSSASNRRVDRSEEEYYPLQLNLLRQQPPDSAGSQSGRTPFSGRSSGDGRSRKASSERSSSAGSSPPPIFDRVPTGSTTGVLSDDSAVAEGSEDAWTELKPYLEAQTESIVYAIQSVLSGVRSPTPSPTLNENLTQIITIVSSIVAVCHDNLPPASAQQGNDILHELSDHANKLSEVQAMPEVTKESRQIMAKSSFAIANAMKGLMKL</sequence>
<dbReference type="PANTHER" id="PTHR21601:SF0">
    <property type="entry name" value="PROTEIN SPA2-RELATED"/>
    <property type="match status" value="1"/>
</dbReference>
<organism evidence="4 5">
    <name type="scientific">Heterobasidion irregulare (strain TC 32-1)</name>
    <dbReference type="NCBI Taxonomy" id="747525"/>
    <lineage>
        <taxon>Eukaryota</taxon>
        <taxon>Fungi</taxon>
        <taxon>Dikarya</taxon>
        <taxon>Basidiomycota</taxon>
        <taxon>Agaricomycotina</taxon>
        <taxon>Agaricomycetes</taxon>
        <taxon>Russulales</taxon>
        <taxon>Bondarzewiaceae</taxon>
        <taxon>Heterobasidion</taxon>
        <taxon>Heterobasidion annosum species complex</taxon>
    </lineage>
</organism>
<feature type="region of interest" description="Disordered" evidence="2">
    <location>
        <begin position="394"/>
        <end position="416"/>
    </location>
</feature>
<evidence type="ECO:0000259" key="3">
    <source>
        <dbReference type="SMART" id="SM00555"/>
    </source>
</evidence>
<dbReference type="Pfam" id="PF08518">
    <property type="entry name" value="GIT_SHD"/>
    <property type="match status" value="2"/>
</dbReference>
<evidence type="ECO:0000313" key="5">
    <source>
        <dbReference type="Proteomes" id="UP000030671"/>
    </source>
</evidence>
<gene>
    <name evidence="4" type="ORF">HETIRDRAFT_127025</name>
</gene>
<dbReference type="SMART" id="SM00555">
    <property type="entry name" value="GIT"/>
    <property type="match status" value="2"/>
</dbReference>
<dbReference type="InterPro" id="IPR039892">
    <property type="entry name" value="Spa2/Sph1"/>
</dbReference>
<evidence type="ECO:0000313" key="4">
    <source>
        <dbReference type="EMBL" id="ETW75049.1"/>
    </source>
</evidence>
<dbReference type="PANTHER" id="PTHR21601">
    <property type="entry name" value="SPA2 PROTEIN"/>
    <property type="match status" value="1"/>
</dbReference>
<dbReference type="EMBL" id="KI925467">
    <property type="protein sequence ID" value="ETW75049.1"/>
    <property type="molecule type" value="Genomic_DNA"/>
</dbReference>
<keyword evidence="5" id="KW-1185">Reference proteome</keyword>
<dbReference type="Pfam" id="PF23742">
    <property type="entry name" value="VBS_C3G9"/>
    <property type="match status" value="1"/>
</dbReference>
<proteinExistence type="predicted"/>
<dbReference type="GO" id="GO:1902716">
    <property type="term" value="C:cell cortex of growing cell tip"/>
    <property type="evidence" value="ECO:0007669"/>
    <property type="project" value="TreeGrafter"/>
</dbReference>
<feature type="compositionally biased region" description="Basic and acidic residues" evidence="2">
    <location>
        <begin position="243"/>
        <end position="254"/>
    </location>
</feature>
<dbReference type="InParanoid" id="W4JNJ1"/>
<dbReference type="RefSeq" id="XP_009553496.1">
    <property type="nucleotide sequence ID" value="XM_009555201.1"/>
</dbReference>
<feature type="compositionally biased region" description="Basic and acidic residues" evidence="2">
    <location>
        <begin position="796"/>
        <end position="805"/>
    </location>
</feature>
<feature type="compositionally biased region" description="Low complexity" evidence="2">
    <location>
        <begin position="258"/>
        <end position="276"/>
    </location>
</feature>
<dbReference type="OrthoDB" id="5588096at2759"/>
<feature type="compositionally biased region" description="Low complexity" evidence="2">
    <location>
        <begin position="742"/>
        <end position="755"/>
    </location>
</feature>
<feature type="domain" description="GIT Spa2 homology (SHD)" evidence="3">
    <location>
        <begin position="121"/>
        <end position="151"/>
    </location>
</feature>
<feature type="region of interest" description="Disordered" evidence="2">
    <location>
        <begin position="736"/>
        <end position="762"/>
    </location>
</feature>
<dbReference type="InterPro" id="IPR013724">
    <property type="entry name" value="GIT_SHD"/>
</dbReference>
<feature type="region of interest" description="Disordered" evidence="2">
    <location>
        <begin position="150"/>
        <end position="376"/>
    </location>
</feature>
<dbReference type="Proteomes" id="UP000030671">
    <property type="component" value="Unassembled WGS sequence"/>
</dbReference>
<dbReference type="STRING" id="747525.W4JNJ1"/>
<accession>W4JNJ1</accession>
<dbReference type="GO" id="GO:0005826">
    <property type="term" value="C:actomyosin contractile ring"/>
    <property type="evidence" value="ECO:0007669"/>
    <property type="project" value="TreeGrafter"/>
</dbReference>
<dbReference type="InterPro" id="IPR056439">
    <property type="entry name" value="VBS_C3G9"/>
</dbReference>
<evidence type="ECO:0000256" key="1">
    <source>
        <dbReference type="ARBA" id="ARBA00022737"/>
    </source>
</evidence>
<keyword evidence="1" id="KW-0677">Repeat</keyword>
<feature type="domain" description="GIT Spa2 homology (SHD)" evidence="3">
    <location>
        <begin position="70"/>
        <end position="100"/>
    </location>
</feature>